<dbReference type="PANTHER" id="PTHR10829:SF23">
    <property type="entry name" value="CORTACTIN, ISOFORM A"/>
    <property type="match status" value="1"/>
</dbReference>
<dbReference type="PROSITE" id="PS51090">
    <property type="entry name" value="CORTACTIN"/>
    <property type="match status" value="7"/>
</dbReference>
<evidence type="ECO:0000256" key="4">
    <source>
        <dbReference type="SAM" id="MobiDB-lite"/>
    </source>
</evidence>
<dbReference type="GO" id="GO:0016477">
    <property type="term" value="P:cell migration"/>
    <property type="evidence" value="ECO:0000318"/>
    <property type="project" value="GO_Central"/>
</dbReference>
<dbReference type="Proteomes" id="UP000005239">
    <property type="component" value="Unassembled WGS sequence"/>
</dbReference>
<dbReference type="FunFam" id="2.30.30.40:FF:000046">
    <property type="entry name" value="Drebrin-like protein isoform B"/>
    <property type="match status" value="1"/>
</dbReference>
<dbReference type="GO" id="GO:0030864">
    <property type="term" value="C:cortical actin cytoskeleton"/>
    <property type="evidence" value="ECO:0000318"/>
    <property type="project" value="GO_Central"/>
</dbReference>
<feature type="compositionally biased region" description="Basic and acidic residues" evidence="4">
    <location>
        <begin position="360"/>
        <end position="377"/>
    </location>
</feature>
<keyword evidence="2" id="KW-0597">Phosphoprotein</keyword>
<protein>
    <submittedName>
        <fullName evidence="6">SH3 domain-containing protein</fullName>
    </submittedName>
</protein>
<dbReference type="PRINTS" id="PR00499">
    <property type="entry name" value="P67PHOX"/>
</dbReference>
<feature type="compositionally biased region" description="Basic and acidic residues" evidence="4">
    <location>
        <begin position="251"/>
        <end position="276"/>
    </location>
</feature>
<dbReference type="GO" id="GO:0051015">
    <property type="term" value="F:actin filament binding"/>
    <property type="evidence" value="ECO:0000318"/>
    <property type="project" value="GO_Central"/>
</dbReference>
<feature type="transmembrane region" description="Helical" evidence="5">
    <location>
        <begin position="1028"/>
        <end position="1049"/>
    </location>
</feature>
<gene>
    <name evidence="6" type="primary">WBGene00107989</name>
</gene>
<organism evidence="6 7">
    <name type="scientific">Pristionchus pacificus</name>
    <name type="common">Parasitic nematode worm</name>
    <dbReference type="NCBI Taxonomy" id="54126"/>
    <lineage>
        <taxon>Eukaryota</taxon>
        <taxon>Metazoa</taxon>
        <taxon>Ecdysozoa</taxon>
        <taxon>Nematoda</taxon>
        <taxon>Chromadorea</taxon>
        <taxon>Rhabditida</taxon>
        <taxon>Rhabditina</taxon>
        <taxon>Diplogasteromorpha</taxon>
        <taxon>Diplogasteroidea</taxon>
        <taxon>Neodiplogasteridae</taxon>
        <taxon>Pristionchus</taxon>
    </lineage>
</organism>
<feature type="transmembrane region" description="Helical" evidence="5">
    <location>
        <begin position="935"/>
        <end position="954"/>
    </location>
</feature>
<evidence type="ECO:0000256" key="1">
    <source>
        <dbReference type="ARBA" id="ARBA00022443"/>
    </source>
</evidence>
<dbReference type="PANTHER" id="PTHR10829">
    <property type="entry name" value="CORTACTIN AND DREBRIN"/>
    <property type="match status" value="1"/>
</dbReference>
<dbReference type="Gene3D" id="2.30.30.40">
    <property type="entry name" value="SH3 Domains"/>
    <property type="match status" value="1"/>
</dbReference>
<dbReference type="InterPro" id="IPR003134">
    <property type="entry name" value="Hs1_Cortactin"/>
</dbReference>
<dbReference type="PROSITE" id="PS50002">
    <property type="entry name" value="SH3"/>
    <property type="match status" value="1"/>
</dbReference>
<feature type="compositionally biased region" description="Basic and acidic residues" evidence="4">
    <location>
        <begin position="31"/>
        <end position="52"/>
    </location>
</feature>
<keyword evidence="5" id="KW-0812">Transmembrane</keyword>
<evidence type="ECO:0000256" key="5">
    <source>
        <dbReference type="SAM" id="Phobius"/>
    </source>
</evidence>
<feature type="compositionally biased region" description="Basic and acidic residues" evidence="4">
    <location>
        <begin position="175"/>
        <end position="202"/>
    </location>
</feature>
<dbReference type="InterPro" id="IPR036028">
    <property type="entry name" value="SH3-like_dom_sf"/>
</dbReference>
<dbReference type="GO" id="GO:0030833">
    <property type="term" value="P:regulation of actin filament polymerization"/>
    <property type="evidence" value="ECO:0000318"/>
    <property type="project" value="GO_Central"/>
</dbReference>
<reference evidence="7" key="1">
    <citation type="journal article" date="2008" name="Nat. Genet.">
        <title>The Pristionchus pacificus genome provides a unique perspective on nematode lifestyle and parasitism.</title>
        <authorList>
            <person name="Dieterich C."/>
            <person name="Clifton S.W."/>
            <person name="Schuster L.N."/>
            <person name="Chinwalla A."/>
            <person name="Delehaunty K."/>
            <person name="Dinkelacker I."/>
            <person name="Fulton L."/>
            <person name="Fulton R."/>
            <person name="Godfrey J."/>
            <person name="Minx P."/>
            <person name="Mitreva M."/>
            <person name="Roeseler W."/>
            <person name="Tian H."/>
            <person name="Witte H."/>
            <person name="Yang S.P."/>
            <person name="Wilson R.K."/>
            <person name="Sommer R.J."/>
        </authorList>
    </citation>
    <scope>NUCLEOTIDE SEQUENCE [LARGE SCALE GENOMIC DNA]</scope>
    <source>
        <strain evidence="7">PS312</strain>
    </source>
</reference>
<evidence type="ECO:0000256" key="2">
    <source>
        <dbReference type="ARBA" id="ARBA00022553"/>
    </source>
</evidence>
<evidence type="ECO:0000313" key="7">
    <source>
        <dbReference type="Proteomes" id="UP000005239"/>
    </source>
</evidence>
<evidence type="ECO:0000256" key="3">
    <source>
        <dbReference type="ARBA" id="ARBA00022737"/>
    </source>
</evidence>
<dbReference type="GO" id="GO:0030427">
    <property type="term" value="C:site of polarized growth"/>
    <property type="evidence" value="ECO:0000318"/>
    <property type="project" value="GO_Central"/>
</dbReference>
<accession>A0A8R1UDX4</accession>
<keyword evidence="5" id="KW-0472">Membrane</keyword>
<dbReference type="SUPFAM" id="SSF50044">
    <property type="entry name" value="SH3-domain"/>
    <property type="match status" value="1"/>
</dbReference>
<dbReference type="InterPro" id="IPR035716">
    <property type="entry name" value="Cortactin_SH3"/>
</dbReference>
<proteinExistence type="predicted"/>
<accession>A0A2A6CZF5</accession>
<feature type="transmembrane region" description="Helical" evidence="5">
    <location>
        <begin position="960"/>
        <end position="983"/>
    </location>
</feature>
<feature type="region of interest" description="Disordered" evidence="4">
    <location>
        <begin position="539"/>
        <end position="562"/>
    </location>
</feature>
<keyword evidence="3" id="KW-0677">Repeat</keyword>
<dbReference type="EnsemblMetazoa" id="PPA18435.1">
    <property type="protein sequence ID" value="PPA18435.1"/>
    <property type="gene ID" value="WBGene00107989"/>
</dbReference>
<feature type="compositionally biased region" description="Basic and acidic residues" evidence="4">
    <location>
        <begin position="335"/>
        <end position="353"/>
    </location>
</feature>
<keyword evidence="7" id="KW-1185">Reference proteome</keyword>
<sequence length="1073" mass="117451">FQNDITEKESRWGSKTVAGSGHQESMSMDQIRSDTVKGDAAHKQKQMDEGPKASEGYGGKFGVQTDRVDKCAENFEYKGKVDSHVSQTDYKTGFGGKFGVQSDRQDKNAVGWNERAELSKHESQQDYKTGFGGKFGVQKDRQDKSAVGYDDHEKLAAHESQKDYKTGFGGQFGVQKDRQDKSAVGWEERGELSKHESQKDYKTGFGGQFGVQKDRQDPNAAGWDYHEQLSAHESQTDYKTGFGGKFGVQTDRQDKNAVGFDDHEKLAAHESQKDYKTGFGGQFGVQKDRQDKNAAGWGEREGLAKHESQQRPAPPVAAKASSLRAKFEQMAAGGGEDKVALERERRTAEDAALRESQAAEEEKRQKKIDEEWKHKEQSGAVPSSHEDEPPAAAPVPKRVGPAPGAVSIMPGMLPPPSTRAPEPVPEPVAPPPSVQVMPSPPPPAAPAAAAIPPPAALAAPIRRPPSSDDEDDNNDADWDEPPAAPAITRVVPAAAPPPAAAHAAPDAYDAPPTEEELAALTPPPMQQQQQQHYMPAQYDYVPSEPAPPPTHYASQYEEPPMEVPPPAPVAAPVHHAPPTAAQGLTAVALFDYQKADDDEITFEPNDVITNIEQIDAGWWRGSCNGQHGLFPANYVELHMKIIVILLAGASLGSAQLLQALAGQTLNFAGGQNQAQTQRNINEVLSNGRQVVEQSRMQGVTTRLCSCQEQQRCTEHMQQQARECGQECWSTYDRIASNPRAMYQCAEQNADLLTGMVSCLTNLVDSCSNVPTDREIPKSNIAVMLSQIEERLKQNKARILKDPTMSQMRDLVEVTMDYGLCVKQCFINKNRQQGACFDHLGCQPFISGDAFQQASRRCTQAVQDELKARAQNLCNCATQAGIRSSQGSCTVLNVVSNVWRRAVFYLLLEENRSNEFEMALPRGASRLGEYPHLLDIVNIFLVCGVLLCLAIPVVVPPGTVIIYLICLLSLLISMCYCGIVIWELDTASFHICGVKLPILVYGTSLFMGIMHFITIWLALSGIIDSGNAAFWVAIFLCIGATGAQGVKFMAHFRQWQQESRQAGFDFPNSNYGSS</sequence>
<feature type="compositionally biased region" description="Acidic residues" evidence="4">
    <location>
        <begin position="467"/>
        <end position="480"/>
    </location>
</feature>
<feature type="compositionally biased region" description="Pro residues" evidence="4">
    <location>
        <begin position="412"/>
        <end position="455"/>
    </location>
</feature>
<feature type="compositionally biased region" description="Low complexity" evidence="4">
    <location>
        <begin position="500"/>
        <end position="511"/>
    </location>
</feature>
<keyword evidence="5" id="KW-1133">Transmembrane helix</keyword>
<name>A0A2A6CZF5_PRIPA</name>
<dbReference type="GO" id="GO:0005886">
    <property type="term" value="C:plasma membrane"/>
    <property type="evidence" value="ECO:0000318"/>
    <property type="project" value="GO_Central"/>
</dbReference>
<evidence type="ECO:0000313" key="6">
    <source>
        <dbReference type="EnsemblMetazoa" id="PPA18435.1"/>
    </source>
</evidence>
<dbReference type="AlphaFoldDB" id="A0A2A6CZF5"/>
<dbReference type="SMART" id="SM00326">
    <property type="entry name" value="SH3"/>
    <property type="match status" value="1"/>
</dbReference>
<feature type="compositionally biased region" description="Basic and acidic residues" evidence="4">
    <location>
        <begin position="1"/>
        <end position="12"/>
    </location>
</feature>
<dbReference type="CDD" id="cd11959">
    <property type="entry name" value="SH3_Cortactin"/>
    <property type="match status" value="1"/>
</dbReference>
<reference evidence="6" key="2">
    <citation type="submission" date="2022-06" db="UniProtKB">
        <authorList>
            <consortium name="EnsemblMetazoa"/>
        </authorList>
    </citation>
    <scope>IDENTIFICATION</scope>
    <source>
        <strain evidence="6">PS312</strain>
    </source>
</reference>
<feature type="transmembrane region" description="Helical" evidence="5">
    <location>
        <begin position="995"/>
        <end position="1022"/>
    </location>
</feature>
<feature type="compositionally biased region" description="Basic and acidic residues" evidence="4">
    <location>
        <begin position="286"/>
        <end position="309"/>
    </location>
</feature>
<feature type="region of interest" description="Disordered" evidence="4">
    <location>
        <begin position="242"/>
        <end position="512"/>
    </location>
</feature>
<dbReference type="InterPro" id="IPR001452">
    <property type="entry name" value="SH3_domain"/>
</dbReference>
<dbReference type="Pfam" id="PF00018">
    <property type="entry name" value="SH3_1"/>
    <property type="match status" value="1"/>
</dbReference>
<feature type="region of interest" description="Disordered" evidence="4">
    <location>
        <begin position="93"/>
        <end position="222"/>
    </location>
</feature>
<dbReference type="Pfam" id="PF02218">
    <property type="entry name" value="HS1_rep"/>
    <property type="match status" value="7"/>
</dbReference>
<dbReference type="PRINTS" id="PR00452">
    <property type="entry name" value="SH3DOMAIN"/>
</dbReference>
<feature type="compositionally biased region" description="Basic and acidic residues" evidence="4">
    <location>
        <begin position="137"/>
        <end position="165"/>
    </location>
</feature>
<feature type="compositionally biased region" description="Basic and acidic residues" evidence="4">
    <location>
        <begin position="114"/>
        <end position="125"/>
    </location>
</feature>
<keyword evidence="1" id="KW-0728">SH3 domain</keyword>
<feature type="region of interest" description="Disordered" evidence="4">
    <location>
        <begin position="1"/>
        <end position="62"/>
    </location>
</feature>